<dbReference type="PANTHER" id="PTHR10466">
    <property type="entry name" value="PHOSPHOMANNOMUTASE"/>
    <property type="match status" value="1"/>
</dbReference>
<evidence type="ECO:0000313" key="15">
    <source>
        <dbReference type="Proteomes" id="UP000241818"/>
    </source>
</evidence>
<evidence type="ECO:0000256" key="8">
    <source>
        <dbReference type="ARBA" id="ARBA00022842"/>
    </source>
</evidence>
<dbReference type="PANTHER" id="PTHR10466:SF0">
    <property type="entry name" value="PHOSPHOMANNOMUTASE"/>
    <property type="match status" value="1"/>
</dbReference>
<feature type="binding site" evidence="11">
    <location>
        <position position="147"/>
    </location>
    <ligand>
        <name>alpha-D-mannose 1-phosphate</name>
        <dbReference type="ChEBI" id="CHEBI:58409"/>
    </ligand>
</feature>
<protein>
    <recommendedName>
        <fullName evidence="5 13">Phosphomannomutase</fullName>
        <ecNumber evidence="5 13">5.4.2.8</ecNumber>
    </recommendedName>
</protein>
<proteinExistence type="inferred from homology"/>
<dbReference type="SFLD" id="SFLDF00445">
    <property type="entry name" value="alpha-phosphomannomutase"/>
    <property type="match status" value="1"/>
</dbReference>
<keyword evidence="8 12" id="KW-0460">Magnesium</keyword>
<dbReference type="InterPro" id="IPR043169">
    <property type="entry name" value="PMM_cap"/>
</dbReference>
<dbReference type="Proteomes" id="UP000241818">
    <property type="component" value="Unassembled WGS sequence"/>
</dbReference>
<name>A0A2T3BEN8_AMORE</name>
<dbReference type="GeneID" id="36577922"/>
<dbReference type="OrthoDB" id="10264771at2759"/>
<dbReference type="RefSeq" id="XP_024725367.1">
    <property type="nucleotide sequence ID" value="XM_024869841.1"/>
</dbReference>
<feature type="binding site" evidence="12">
    <location>
        <position position="243"/>
    </location>
    <ligand>
        <name>Mg(2+)</name>
        <dbReference type="ChEBI" id="CHEBI:18420"/>
        <label>1</label>
    </ligand>
</feature>
<feature type="binding site" evidence="11">
    <location>
        <position position="31"/>
    </location>
    <ligand>
        <name>alpha-D-mannose 1-phosphate</name>
        <dbReference type="ChEBI" id="CHEBI:58409"/>
    </ligand>
</feature>
<feature type="binding site" evidence="11">
    <location>
        <position position="154"/>
    </location>
    <ligand>
        <name>alpha-D-mannose 1-phosphate</name>
        <dbReference type="ChEBI" id="CHEBI:58409"/>
    </ligand>
</feature>
<evidence type="ECO:0000313" key="14">
    <source>
        <dbReference type="EMBL" id="PSS27842.1"/>
    </source>
</evidence>
<dbReference type="InterPro" id="IPR036412">
    <property type="entry name" value="HAD-like_sf"/>
</dbReference>
<gene>
    <name evidence="14" type="ORF">M430DRAFT_94466</name>
</gene>
<comment type="catalytic activity">
    <reaction evidence="13">
        <text>alpha-D-mannose 1-phosphate = D-mannose 6-phosphate</text>
        <dbReference type="Rhea" id="RHEA:11140"/>
        <dbReference type="ChEBI" id="CHEBI:58409"/>
        <dbReference type="ChEBI" id="CHEBI:58735"/>
        <dbReference type="EC" id="5.4.2.8"/>
    </reaction>
</comment>
<evidence type="ECO:0000256" key="13">
    <source>
        <dbReference type="RuleBase" id="RU361118"/>
    </source>
</evidence>
<evidence type="ECO:0000256" key="3">
    <source>
        <dbReference type="ARBA" id="ARBA00009736"/>
    </source>
</evidence>
<dbReference type="InterPro" id="IPR006379">
    <property type="entry name" value="HAD-SF_hydro_IIB"/>
</dbReference>
<keyword evidence="6 13" id="KW-0963">Cytoplasm</keyword>
<evidence type="ECO:0000256" key="10">
    <source>
        <dbReference type="PIRSR" id="PIRSR605002-1"/>
    </source>
</evidence>
<dbReference type="STRING" id="857342.A0A2T3BEN8"/>
<dbReference type="GO" id="GO:0009298">
    <property type="term" value="P:GDP-mannose biosynthetic process"/>
    <property type="evidence" value="ECO:0007669"/>
    <property type="project" value="UniProtKB-UniPathway"/>
</dbReference>
<dbReference type="GO" id="GO:0006487">
    <property type="term" value="P:protein N-linked glycosylation"/>
    <property type="evidence" value="ECO:0007669"/>
    <property type="project" value="TreeGrafter"/>
</dbReference>
<sequence>MGDQTYPPLNERPIANTICLFDVDGTLTLARRSATPEMLSLLSELRKKVAIGYVGGSDLAKQQEQLGSADVPVTTLFDFCFAENGLTAFKSGAPLASTSFIQWLGEPKYKTLVNFILHYIADLDIPVKRGTFVEFRNGMINVSPIGRNATVEERNEYERYDKEHKIREKFVEVLREKFADLGLTYSIGGQISFDVFPAGWDKTYCLQHLENEAKQPGGVQYTTIHFFGDKTYKGGNDYEIYEDPRTIGHSVTNPDDTAAELKKLFNL</sequence>
<feature type="binding site" evidence="11">
    <location>
        <position position="136"/>
    </location>
    <ligand>
        <name>alpha-D-mannose 1-phosphate</name>
        <dbReference type="ChEBI" id="CHEBI:58409"/>
    </ligand>
</feature>
<evidence type="ECO:0000256" key="11">
    <source>
        <dbReference type="PIRSR" id="PIRSR605002-2"/>
    </source>
</evidence>
<dbReference type="InParanoid" id="A0A2T3BEN8"/>
<evidence type="ECO:0000256" key="7">
    <source>
        <dbReference type="ARBA" id="ARBA00022723"/>
    </source>
</evidence>
<evidence type="ECO:0000256" key="6">
    <source>
        <dbReference type="ARBA" id="ARBA00022490"/>
    </source>
</evidence>
<dbReference type="GO" id="GO:0046872">
    <property type="term" value="F:metal ion binding"/>
    <property type="evidence" value="ECO:0007669"/>
    <property type="project" value="UniProtKB-KW"/>
</dbReference>
<keyword evidence="9 13" id="KW-0413">Isomerase</keyword>
<dbReference type="EC" id="5.4.2.8" evidence="5 13"/>
<comment type="function">
    <text evidence="13">Involved in the synthesis of the GDP-mannose and dolichol-phosphate-mannose required for a number of critical mannosyl transfer reactions.</text>
</comment>
<feature type="binding site" evidence="12">
    <location>
        <position position="246"/>
    </location>
    <ligand>
        <name>Mg(2+)</name>
        <dbReference type="ChEBI" id="CHEBI:18420"/>
        <label>1</label>
    </ligand>
</feature>
<dbReference type="CDD" id="cd02585">
    <property type="entry name" value="HAD_PMM"/>
    <property type="match status" value="1"/>
</dbReference>
<dbReference type="GO" id="GO:0004615">
    <property type="term" value="F:phosphomannomutase activity"/>
    <property type="evidence" value="ECO:0007669"/>
    <property type="project" value="UniProtKB-EC"/>
</dbReference>
<comment type="similarity">
    <text evidence="3 13">Belongs to the eukaryotic PMM family.</text>
</comment>
<dbReference type="FunFam" id="3.30.1240.20:FF:000001">
    <property type="entry name" value="Phosphomannomutase"/>
    <property type="match status" value="1"/>
</dbReference>
<keyword evidence="7 12" id="KW-0479">Metal-binding</keyword>
<dbReference type="AlphaFoldDB" id="A0A2T3BEN8"/>
<dbReference type="NCBIfam" id="TIGR01484">
    <property type="entry name" value="HAD-SF-IIB"/>
    <property type="match status" value="1"/>
</dbReference>
<dbReference type="SFLD" id="SFLDG01143">
    <property type="entry name" value="C2.B.3:_Phosphomannomutase_Lik"/>
    <property type="match status" value="1"/>
</dbReference>
<feature type="binding site" evidence="12">
    <location>
        <position position="22"/>
    </location>
    <ligand>
        <name>Mg(2+)</name>
        <dbReference type="ChEBI" id="CHEBI:18420"/>
        <label>1</label>
    </ligand>
</feature>
<comment type="cofactor">
    <cofactor evidence="12">
        <name>Mg(2+)</name>
        <dbReference type="ChEBI" id="CHEBI:18420"/>
    </cofactor>
</comment>
<comment type="subcellular location">
    <subcellularLocation>
        <location evidence="1 13">Cytoplasm</location>
    </subcellularLocation>
</comment>
<dbReference type="SUPFAM" id="SSF56784">
    <property type="entry name" value="HAD-like"/>
    <property type="match status" value="1"/>
</dbReference>
<dbReference type="FunCoup" id="A0A2T3BEN8">
    <property type="interactions" value="701"/>
</dbReference>
<dbReference type="Pfam" id="PF03332">
    <property type="entry name" value="PMM"/>
    <property type="match status" value="1"/>
</dbReference>
<feature type="binding site" evidence="11">
    <location>
        <position position="192"/>
    </location>
    <ligand>
        <name>alpha-D-mannose 1-phosphate</name>
        <dbReference type="ChEBI" id="CHEBI:58409"/>
    </ligand>
</feature>
<dbReference type="SFLD" id="SFLDG01140">
    <property type="entry name" value="C2.B:_Phosphomannomutase_and_P"/>
    <property type="match status" value="1"/>
</dbReference>
<feature type="binding site" evidence="12">
    <location>
        <position position="24"/>
    </location>
    <ligand>
        <name>Mg(2+)</name>
        <dbReference type="ChEBI" id="CHEBI:18420"/>
        <label>1</label>
    </ligand>
</feature>
<evidence type="ECO:0000256" key="5">
    <source>
        <dbReference type="ARBA" id="ARBA00012730"/>
    </source>
</evidence>
<feature type="active site" description="Nucleophile" evidence="10">
    <location>
        <position position="22"/>
    </location>
</feature>
<comment type="subunit">
    <text evidence="4 13">Homodimer.</text>
</comment>
<dbReference type="Gene3D" id="3.40.50.1000">
    <property type="entry name" value="HAD superfamily/HAD-like"/>
    <property type="match status" value="1"/>
</dbReference>
<dbReference type="UniPathway" id="UPA00126">
    <property type="reaction ID" value="UER00424"/>
</dbReference>
<dbReference type="GO" id="GO:0005829">
    <property type="term" value="C:cytosol"/>
    <property type="evidence" value="ECO:0007669"/>
    <property type="project" value="TreeGrafter"/>
</dbReference>
<dbReference type="Gene3D" id="3.30.1240.20">
    <property type="match status" value="1"/>
</dbReference>
<evidence type="ECO:0000256" key="1">
    <source>
        <dbReference type="ARBA" id="ARBA00004496"/>
    </source>
</evidence>
<dbReference type="InterPro" id="IPR005002">
    <property type="entry name" value="PMM"/>
</dbReference>
<dbReference type="SFLD" id="SFLDS00003">
    <property type="entry name" value="Haloacid_Dehalogenase"/>
    <property type="match status" value="1"/>
</dbReference>
<reference evidence="14 15" key="1">
    <citation type="journal article" date="2018" name="New Phytol.">
        <title>Comparative genomics and transcriptomics depict ericoid mycorrhizal fungi as versatile saprotrophs and plant mutualists.</title>
        <authorList>
            <person name="Martino E."/>
            <person name="Morin E."/>
            <person name="Grelet G.A."/>
            <person name="Kuo A."/>
            <person name="Kohler A."/>
            <person name="Daghino S."/>
            <person name="Barry K.W."/>
            <person name="Cichocki N."/>
            <person name="Clum A."/>
            <person name="Dockter R.B."/>
            <person name="Hainaut M."/>
            <person name="Kuo R.C."/>
            <person name="LaButti K."/>
            <person name="Lindahl B.D."/>
            <person name="Lindquist E.A."/>
            <person name="Lipzen A."/>
            <person name="Khouja H.R."/>
            <person name="Magnuson J."/>
            <person name="Murat C."/>
            <person name="Ohm R.A."/>
            <person name="Singer S.W."/>
            <person name="Spatafora J.W."/>
            <person name="Wang M."/>
            <person name="Veneault-Fourrey C."/>
            <person name="Henrissat B."/>
            <person name="Grigoriev I.V."/>
            <person name="Martin F.M."/>
            <person name="Perotto S."/>
        </authorList>
    </citation>
    <scope>NUCLEOTIDE SEQUENCE [LARGE SCALE GENOMIC DNA]</scope>
    <source>
        <strain evidence="14 15">ATCC 22711</strain>
    </source>
</reference>
<organism evidence="14 15">
    <name type="scientific">Amorphotheca resinae ATCC 22711</name>
    <dbReference type="NCBI Taxonomy" id="857342"/>
    <lineage>
        <taxon>Eukaryota</taxon>
        <taxon>Fungi</taxon>
        <taxon>Dikarya</taxon>
        <taxon>Ascomycota</taxon>
        <taxon>Pezizomycotina</taxon>
        <taxon>Leotiomycetes</taxon>
        <taxon>Helotiales</taxon>
        <taxon>Amorphothecaceae</taxon>
        <taxon>Amorphotheca</taxon>
    </lineage>
</organism>
<evidence type="ECO:0000256" key="9">
    <source>
        <dbReference type="ARBA" id="ARBA00023235"/>
    </source>
</evidence>
<feature type="binding site" evidence="12">
    <location>
        <position position="241"/>
    </location>
    <ligand>
        <name>Mg(2+)</name>
        <dbReference type="ChEBI" id="CHEBI:18420"/>
        <label>1</label>
    </ligand>
</feature>
<feature type="binding site" evidence="12">
    <location>
        <position position="229"/>
    </location>
    <ligand>
        <name>Mg(2+)</name>
        <dbReference type="ChEBI" id="CHEBI:18420"/>
        <label>1</label>
    </ligand>
</feature>
<dbReference type="GO" id="GO:0006013">
    <property type="term" value="P:mannose metabolic process"/>
    <property type="evidence" value="ECO:0007669"/>
    <property type="project" value="TreeGrafter"/>
</dbReference>
<evidence type="ECO:0000256" key="4">
    <source>
        <dbReference type="ARBA" id="ARBA00011738"/>
    </source>
</evidence>
<dbReference type="InterPro" id="IPR023214">
    <property type="entry name" value="HAD_sf"/>
</dbReference>
<keyword evidence="15" id="KW-1185">Reference proteome</keyword>
<feature type="active site" description="Proton donor/acceptor" evidence="10">
    <location>
        <position position="24"/>
    </location>
</feature>
<evidence type="ECO:0000256" key="2">
    <source>
        <dbReference type="ARBA" id="ARBA00004699"/>
    </source>
</evidence>
<evidence type="ECO:0000256" key="12">
    <source>
        <dbReference type="PIRSR" id="PIRSR605002-3"/>
    </source>
</evidence>
<accession>A0A2T3BEN8</accession>
<comment type="pathway">
    <text evidence="2 13">Nucleotide-sugar biosynthesis; GDP-alpha-D-mannose biosynthesis; alpha-D-mannose 1-phosphate from D-fructose 6-phosphate: step 2/2.</text>
</comment>
<dbReference type="EMBL" id="KZ679006">
    <property type="protein sequence ID" value="PSS27842.1"/>
    <property type="molecule type" value="Genomic_DNA"/>
</dbReference>
<feature type="binding site" evidence="11">
    <location>
        <position position="194"/>
    </location>
    <ligand>
        <name>alpha-D-mannose 1-phosphate</name>
        <dbReference type="ChEBI" id="CHEBI:58409"/>
    </ligand>
</feature>